<sequence>MRFFSLTTWSLHRNLGPLRWTRWDGAGAKHYTETQEQPELLSLPELPAALAEKGYEAANVCHFHIPDVGEEYARRLRGSFETAGVRLFTLLLDYGDISSADDVRREADLAWLKRWIDFAAAAGAERVRVVAGESAPDDARALERSAEGLRELCDYAEPRGVRVVTENFRPLTSTADNCLALLEACGDRLGLIADFGNFGGPGKLEELSRIAPRAEEIHAKAKTDAEGFPDADELRSCLDLVRDADFAGPITLVYDGPGDMWAGIERVRSIVAPYVAD</sequence>
<proteinExistence type="predicted"/>
<dbReference type="PANTHER" id="PTHR12110">
    <property type="entry name" value="HYDROXYPYRUVATE ISOMERASE"/>
    <property type="match status" value="1"/>
</dbReference>
<dbReference type="InterPro" id="IPR013022">
    <property type="entry name" value="Xyl_isomerase-like_TIM-brl"/>
</dbReference>
<organism evidence="2 3">
    <name type="scientific">Paenibacillus antri</name>
    <dbReference type="NCBI Taxonomy" id="2582848"/>
    <lineage>
        <taxon>Bacteria</taxon>
        <taxon>Bacillati</taxon>
        <taxon>Bacillota</taxon>
        <taxon>Bacilli</taxon>
        <taxon>Bacillales</taxon>
        <taxon>Paenibacillaceae</taxon>
        <taxon>Paenibacillus</taxon>
    </lineage>
</organism>
<dbReference type="OrthoDB" id="9794305at2"/>
<dbReference type="InterPro" id="IPR036237">
    <property type="entry name" value="Xyl_isomerase-like_sf"/>
</dbReference>
<dbReference type="EMBL" id="VCIW01000001">
    <property type="protein sequence ID" value="TLS53966.1"/>
    <property type="molecule type" value="Genomic_DNA"/>
</dbReference>
<dbReference type="GO" id="GO:0016853">
    <property type="term" value="F:isomerase activity"/>
    <property type="evidence" value="ECO:0007669"/>
    <property type="project" value="UniProtKB-KW"/>
</dbReference>
<dbReference type="Proteomes" id="UP000309676">
    <property type="component" value="Unassembled WGS sequence"/>
</dbReference>
<dbReference type="PANTHER" id="PTHR12110:SF53">
    <property type="entry name" value="BLR5974 PROTEIN"/>
    <property type="match status" value="1"/>
</dbReference>
<dbReference type="InterPro" id="IPR050312">
    <property type="entry name" value="IolE/XylAMocC-like"/>
</dbReference>
<reference evidence="2 3" key="1">
    <citation type="submission" date="2019-05" db="EMBL/GenBank/DDBJ databases">
        <authorList>
            <person name="Narsing Rao M.P."/>
            <person name="Li W.J."/>
        </authorList>
    </citation>
    <scope>NUCLEOTIDE SEQUENCE [LARGE SCALE GENOMIC DNA]</scope>
    <source>
        <strain evidence="2 3">SYSU_K30003</strain>
    </source>
</reference>
<keyword evidence="3" id="KW-1185">Reference proteome</keyword>
<gene>
    <name evidence="2" type="ORF">FE782_01040</name>
</gene>
<protein>
    <submittedName>
        <fullName evidence="2">Sugar phosphate isomerase/epimerase</fullName>
    </submittedName>
</protein>
<dbReference type="SUPFAM" id="SSF51658">
    <property type="entry name" value="Xylose isomerase-like"/>
    <property type="match status" value="1"/>
</dbReference>
<accession>A0A5R9GHL9</accession>
<keyword evidence="2" id="KW-0413">Isomerase</keyword>
<dbReference type="Gene3D" id="3.20.20.150">
    <property type="entry name" value="Divalent-metal-dependent TIM barrel enzymes"/>
    <property type="match status" value="1"/>
</dbReference>
<feature type="domain" description="Xylose isomerase-like TIM barrel" evidence="1">
    <location>
        <begin position="48"/>
        <end position="255"/>
    </location>
</feature>
<evidence type="ECO:0000259" key="1">
    <source>
        <dbReference type="Pfam" id="PF01261"/>
    </source>
</evidence>
<dbReference type="AlphaFoldDB" id="A0A5R9GHL9"/>
<evidence type="ECO:0000313" key="3">
    <source>
        <dbReference type="Proteomes" id="UP000309676"/>
    </source>
</evidence>
<dbReference type="Pfam" id="PF01261">
    <property type="entry name" value="AP_endonuc_2"/>
    <property type="match status" value="1"/>
</dbReference>
<name>A0A5R9GHL9_9BACL</name>
<evidence type="ECO:0000313" key="2">
    <source>
        <dbReference type="EMBL" id="TLS53966.1"/>
    </source>
</evidence>
<dbReference type="RefSeq" id="WP_138191610.1">
    <property type="nucleotide sequence ID" value="NZ_VCIW01000001.1"/>
</dbReference>
<comment type="caution">
    <text evidence="2">The sequence shown here is derived from an EMBL/GenBank/DDBJ whole genome shotgun (WGS) entry which is preliminary data.</text>
</comment>